<dbReference type="InterPro" id="IPR001802">
    <property type="entry name" value="MerP/CopZ"/>
</dbReference>
<feature type="domain" description="HMA" evidence="6">
    <location>
        <begin position="22"/>
        <end position="88"/>
    </location>
</feature>
<evidence type="ECO:0000256" key="1">
    <source>
        <dbReference type="ARBA" id="ARBA00004196"/>
    </source>
</evidence>
<dbReference type="Pfam" id="PF00403">
    <property type="entry name" value="HMA"/>
    <property type="match status" value="1"/>
</dbReference>
<dbReference type="GO" id="GO:0030313">
    <property type="term" value="C:cell envelope"/>
    <property type="evidence" value="ECO:0007669"/>
    <property type="project" value="UniProtKB-SubCell"/>
</dbReference>
<dbReference type="InterPro" id="IPR011795">
    <property type="entry name" value="MerP"/>
</dbReference>
<feature type="chain" id="PRO_5020543650" description="Periplasmic mercury ion-binding protein" evidence="5">
    <location>
        <begin position="20"/>
        <end position="94"/>
    </location>
</feature>
<comment type="function">
    <text evidence="4">Involved in mercury resistance. Acts as a mercury scavenger that specifically binds to a mercuric ion in the periplasm and probably passes it to the cytoplasmic mercuric reductase MerA via the mercuric transport protein MerT.</text>
</comment>
<dbReference type="EMBL" id="CP037867">
    <property type="protein sequence ID" value="QBM29178.1"/>
    <property type="molecule type" value="Genomic_DNA"/>
</dbReference>
<feature type="signal peptide" evidence="5">
    <location>
        <begin position="1"/>
        <end position="19"/>
    </location>
</feature>
<reference evidence="7 8" key="1">
    <citation type="submission" date="2019-03" db="EMBL/GenBank/DDBJ databases">
        <authorList>
            <person name="Sebastian G."/>
            <person name="Baumann P."/>
            <person name="Ruckert C."/>
            <person name="Kalinowski J."/>
            <person name="Nebel B."/>
            <person name="Takors R."/>
            <person name="Blombach B."/>
        </authorList>
    </citation>
    <scope>NUCLEOTIDE SEQUENCE [LARGE SCALE GENOMIC DNA]</scope>
    <source>
        <strain evidence="7 8">DSM 1084</strain>
    </source>
</reference>
<protein>
    <recommendedName>
        <fullName evidence="4">Periplasmic mercury ion-binding protein</fullName>
    </recommendedName>
</protein>
<keyword evidence="2 4" id="KW-0475">Mercuric resistance</keyword>
<keyword evidence="8" id="KW-1185">Reference proteome</keyword>
<evidence type="ECO:0000313" key="8">
    <source>
        <dbReference type="Proteomes" id="UP000293912"/>
    </source>
</evidence>
<dbReference type="PRINTS" id="PR00946">
    <property type="entry name" value="HGSCAVENGER"/>
</dbReference>
<organism evidence="7 8">
    <name type="scientific">Hydrogenophaga pseudoflava</name>
    <name type="common">Pseudomonas carboxydoflava</name>
    <dbReference type="NCBI Taxonomy" id="47421"/>
    <lineage>
        <taxon>Bacteria</taxon>
        <taxon>Pseudomonadati</taxon>
        <taxon>Pseudomonadota</taxon>
        <taxon>Betaproteobacteria</taxon>
        <taxon>Burkholderiales</taxon>
        <taxon>Comamonadaceae</taxon>
        <taxon>Hydrogenophaga</taxon>
    </lineage>
</organism>
<evidence type="ECO:0000256" key="2">
    <source>
        <dbReference type="ARBA" id="ARBA00022466"/>
    </source>
</evidence>
<dbReference type="Proteomes" id="UP000293912">
    <property type="component" value="Chromosome"/>
</dbReference>
<sequence precursor="true">MKKICLSLALFLTAGIAVAAPQTVRLSVPTMDCPVCPITIKKALLQVAGVSQAQVNFERKEALVTFDNERTQVDALMRATAGAGYPSTLAERQP</sequence>
<dbReference type="Gene3D" id="3.30.70.100">
    <property type="match status" value="1"/>
</dbReference>
<evidence type="ECO:0000256" key="4">
    <source>
        <dbReference type="RuleBase" id="RU361212"/>
    </source>
</evidence>
<evidence type="ECO:0000259" key="6">
    <source>
        <dbReference type="PROSITE" id="PS50846"/>
    </source>
</evidence>
<dbReference type="InterPro" id="IPR036163">
    <property type="entry name" value="HMA_dom_sf"/>
</dbReference>
<dbReference type="PROSITE" id="PS50846">
    <property type="entry name" value="HMA_2"/>
    <property type="match status" value="1"/>
</dbReference>
<keyword evidence="4" id="KW-0574">Periplasm</keyword>
<accession>A0A4P6X3Q9</accession>
<dbReference type="GO" id="GO:0015097">
    <property type="term" value="F:mercury ion transmembrane transporter activity"/>
    <property type="evidence" value="ECO:0007669"/>
    <property type="project" value="UniProtKB-UniRule"/>
</dbReference>
<evidence type="ECO:0000256" key="3">
    <source>
        <dbReference type="ARBA" id="ARBA00022914"/>
    </source>
</evidence>
<dbReference type="InterPro" id="IPR006121">
    <property type="entry name" value="HMA_dom"/>
</dbReference>
<dbReference type="SUPFAM" id="SSF55008">
    <property type="entry name" value="HMA, heavy metal-associated domain"/>
    <property type="match status" value="1"/>
</dbReference>
<dbReference type="GO" id="GO:0045340">
    <property type="term" value="F:mercury ion binding"/>
    <property type="evidence" value="ECO:0007669"/>
    <property type="project" value="UniProtKB-UniRule"/>
</dbReference>
<dbReference type="KEGG" id="hpse:HPF_15910"/>
<keyword evidence="4" id="KW-0479">Metal-binding</keyword>
<dbReference type="CDD" id="cd00371">
    <property type="entry name" value="HMA"/>
    <property type="match status" value="1"/>
</dbReference>
<evidence type="ECO:0000313" key="7">
    <source>
        <dbReference type="EMBL" id="QBM29178.1"/>
    </source>
</evidence>
<gene>
    <name evidence="4 7" type="primary">merP</name>
    <name evidence="7" type="ORF">HPF_15910</name>
</gene>
<dbReference type="NCBIfam" id="TIGR02052">
    <property type="entry name" value="MerP"/>
    <property type="match status" value="1"/>
</dbReference>
<evidence type="ECO:0000256" key="5">
    <source>
        <dbReference type="SAM" id="SignalP"/>
    </source>
</evidence>
<keyword evidence="3 4" id="KW-0476">Mercury</keyword>
<dbReference type="RefSeq" id="WP_133157162.1">
    <property type="nucleotide sequence ID" value="NZ_CP037867.1"/>
</dbReference>
<comment type="subcellular location">
    <subcellularLocation>
        <location evidence="1">Cell envelope</location>
    </subcellularLocation>
    <subcellularLocation>
        <location evidence="4">Periplasm</location>
    </subcellularLocation>
</comment>
<dbReference type="GO" id="GO:0042597">
    <property type="term" value="C:periplasmic space"/>
    <property type="evidence" value="ECO:0007669"/>
    <property type="project" value="UniProtKB-SubCell"/>
</dbReference>
<proteinExistence type="predicted"/>
<dbReference type="AlphaFoldDB" id="A0A4P6X3Q9"/>
<name>A0A4P6X3Q9_HYDPS</name>
<keyword evidence="5" id="KW-0732">Signal</keyword>